<dbReference type="PANTHER" id="PTHR23017">
    <property type="entry name" value="SERPENTINE RECEPTOR, CLASS X"/>
    <property type="match status" value="1"/>
</dbReference>
<organism evidence="6">
    <name type="scientific">Haemonchus placei</name>
    <name type="common">Barber's pole worm</name>
    <dbReference type="NCBI Taxonomy" id="6290"/>
    <lineage>
        <taxon>Eukaryota</taxon>
        <taxon>Metazoa</taxon>
        <taxon>Ecdysozoa</taxon>
        <taxon>Nematoda</taxon>
        <taxon>Chromadorea</taxon>
        <taxon>Rhabditida</taxon>
        <taxon>Rhabditina</taxon>
        <taxon>Rhabditomorpha</taxon>
        <taxon>Strongyloidea</taxon>
        <taxon>Trichostrongylidae</taxon>
        <taxon>Haemonchus</taxon>
    </lineage>
</organism>
<protein>
    <submittedName>
        <fullName evidence="6">7TM_GPCR_Srx domain-containing protein</fullName>
    </submittedName>
</protein>
<dbReference type="Proteomes" id="UP000268014">
    <property type="component" value="Unassembled WGS sequence"/>
</dbReference>
<evidence type="ECO:0000256" key="1">
    <source>
        <dbReference type="SAM" id="MobiDB-lite"/>
    </source>
</evidence>
<keyword evidence="2" id="KW-0472">Membrane</keyword>
<dbReference type="WBParaSite" id="HPLM_0001761401-mRNA-1">
    <property type="protein sequence ID" value="HPLM_0001761401-mRNA-1"/>
    <property type="gene ID" value="HPLM_0001761401"/>
</dbReference>
<dbReference type="OrthoDB" id="5855464at2759"/>
<reference evidence="4 5" key="2">
    <citation type="submission" date="2018-11" db="EMBL/GenBank/DDBJ databases">
        <authorList>
            <consortium name="Pathogen Informatics"/>
        </authorList>
    </citation>
    <scope>NUCLEOTIDE SEQUENCE [LARGE SCALE GENOMIC DNA]</scope>
    <source>
        <strain evidence="4 5">MHpl1</strain>
    </source>
</reference>
<name>A0A0N4X052_HAEPC</name>
<dbReference type="PANTHER" id="PTHR23017:SF3">
    <property type="entry name" value="G-PROTEIN COUPLED RECEPTORS FAMILY 1 PROFILE DOMAIN-CONTAINING PROTEIN"/>
    <property type="match status" value="1"/>
</dbReference>
<evidence type="ECO:0000259" key="3">
    <source>
        <dbReference type="Pfam" id="PF10328"/>
    </source>
</evidence>
<evidence type="ECO:0000256" key="2">
    <source>
        <dbReference type="SAM" id="Phobius"/>
    </source>
</evidence>
<keyword evidence="5" id="KW-1185">Reference proteome</keyword>
<feature type="region of interest" description="Disordered" evidence="1">
    <location>
        <begin position="124"/>
        <end position="145"/>
    </location>
</feature>
<dbReference type="AlphaFoldDB" id="A0A0N4X052"/>
<gene>
    <name evidence="4" type="ORF">HPLM_LOCUS17606</name>
</gene>
<keyword evidence="2" id="KW-0812">Transmembrane</keyword>
<evidence type="ECO:0000313" key="6">
    <source>
        <dbReference type="WBParaSite" id="HPLM_0001761401-mRNA-1"/>
    </source>
</evidence>
<feature type="transmembrane region" description="Helical" evidence="2">
    <location>
        <begin position="67"/>
        <end position="90"/>
    </location>
</feature>
<keyword evidence="2" id="KW-1133">Transmembrane helix</keyword>
<dbReference type="Pfam" id="PF10328">
    <property type="entry name" value="7TM_GPCR_Srx"/>
    <property type="match status" value="1"/>
</dbReference>
<evidence type="ECO:0000313" key="5">
    <source>
        <dbReference type="Proteomes" id="UP000268014"/>
    </source>
</evidence>
<sequence length="145" mass="16482">MMKAQSHDVKLKAQSHDVKLSNCAIRRRRQTEVRFFWQTLCQNATFFYELSNFYYFCTLFENPWLVFLTSTFAWEICHALDGFVVVLFHFRFSKFRKTHVNGVATTMVVGGKLASHAGDHLGHSGAHSNSMIGQSRAGKGASRTA</sequence>
<dbReference type="EMBL" id="UZAF01020057">
    <property type="protein sequence ID" value="VDO65946.1"/>
    <property type="molecule type" value="Genomic_DNA"/>
</dbReference>
<accession>A0A0N4X052</accession>
<reference evidence="6" key="1">
    <citation type="submission" date="2017-02" db="UniProtKB">
        <authorList>
            <consortium name="WormBaseParasite"/>
        </authorList>
    </citation>
    <scope>IDENTIFICATION</scope>
</reference>
<proteinExistence type="predicted"/>
<feature type="domain" description="7TM GPCR serpentine receptor class x (Srx)" evidence="3">
    <location>
        <begin position="10"/>
        <end position="89"/>
    </location>
</feature>
<dbReference type="InterPro" id="IPR019430">
    <property type="entry name" value="7TM_GPCR_serpentine_rcpt_Srx"/>
</dbReference>
<feature type="transmembrane region" description="Helical" evidence="2">
    <location>
        <begin position="35"/>
        <end position="55"/>
    </location>
</feature>
<evidence type="ECO:0000313" key="4">
    <source>
        <dbReference type="EMBL" id="VDO65946.1"/>
    </source>
</evidence>